<evidence type="ECO:0000313" key="4">
    <source>
        <dbReference type="Proteomes" id="UP000179807"/>
    </source>
</evidence>
<feature type="compositionally biased region" description="Low complexity" evidence="2">
    <location>
        <begin position="350"/>
        <end position="359"/>
    </location>
</feature>
<gene>
    <name evidence="3" type="ORF">TRFO_02005</name>
</gene>
<dbReference type="PANTHER" id="PTHR47026:SF2">
    <property type="entry name" value="FLAGELLAR ASSOCIATED PROTEIN"/>
    <property type="match status" value="1"/>
</dbReference>
<comment type="caution">
    <text evidence="3">The sequence shown here is derived from an EMBL/GenBank/DDBJ whole genome shotgun (WGS) entry which is preliminary data.</text>
</comment>
<keyword evidence="1" id="KW-0175">Coiled coil</keyword>
<evidence type="ECO:0000256" key="2">
    <source>
        <dbReference type="SAM" id="MobiDB-lite"/>
    </source>
</evidence>
<feature type="region of interest" description="Disordered" evidence="2">
    <location>
        <begin position="448"/>
        <end position="470"/>
    </location>
</feature>
<feature type="compositionally biased region" description="Low complexity" evidence="2">
    <location>
        <begin position="383"/>
        <end position="406"/>
    </location>
</feature>
<dbReference type="VEuPathDB" id="TrichDB:TRFO_02005"/>
<sequence length="470" mass="55824">MCASRRAPRPSPYLYSANRAYDYREIVISLVSGVDISLIDPELYSGLVPVIEQYKLKFQDRNDSSSIQRLNFCLEYIENYPKREQIAKILTKKRKDPPPKEPPFSENEVDQEINERLLKFDFSRDYSQEELEQLLTELRARRIRCADEEDFDKADLYAEVTTKLIREGEITQLKRINYSKNHEYDQKLIELKKSYSDLKKRWRKIEKNFKIESQKEIENLKNEQQQEIYELEKRKEEPIPSKYKKYSIYYLHLKQQENMLVNSKNFDEAVIAQQRVKEQQIIEDRKNWLDWHARIDEEKKKLEQKHRQQLSARENSLKREEETMERSKKKELMCLSNKIAFFESQINSNNSHLNGSNNSQKVSQNTSRKQSQRGSQRNSQLESQRNSTRNSTRVSQNNSQTNSQKNLPRLKNSNANNGPQSARRMNGSDAQVFRQRAILNKQLYCAKALLGNKTQKKQRSSVRKPEETDY</sequence>
<organism evidence="3 4">
    <name type="scientific">Tritrichomonas foetus</name>
    <dbReference type="NCBI Taxonomy" id="1144522"/>
    <lineage>
        <taxon>Eukaryota</taxon>
        <taxon>Metamonada</taxon>
        <taxon>Parabasalia</taxon>
        <taxon>Tritrichomonadida</taxon>
        <taxon>Tritrichomonadidae</taxon>
        <taxon>Tritrichomonas</taxon>
    </lineage>
</organism>
<feature type="region of interest" description="Disordered" evidence="2">
    <location>
        <begin position="350"/>
        <end position="429"/>
    </location>
</feature>
<keyword evidence="4" id="KW-1185">Reference proteome</keyword>
<proteinExistence type="predicted"/>
<dbReference type="EMBL" id="MLAK01001148">
    <property type="protein sequence ID" value="OHS96903.1"/>
    <property type="molecule type" value="Genomic_DNA"/>
</dbReference>
<reference evidence="3" key="1">
    <citation type="submission" date="2016-10" db="EMBL/GenBank/DDBJ databases">
        <authorList>
            <person name="Benchimol M."/>
            <person name="Almeida L.G."/>
            <person name="Vasconcelos A.T."/>
            <person name="Perreira-Neves A."/>
            <person name="Rosa I.A."/>
            <person name="Tasca T."/>
            <person name="Bogo M.R."/>
            <person name="de Souza W."/>
        </authorList>
    </citation>
    <scope>NUCLEOTIDE SEQUENCE [LARGE SCALE GENOMIC DNA]</scope>
    <source>
        <strain evidence="3">K</strain>
    </source>
</reference>
<dbReference type="PANTHER" id="PTHR47026">
    <property type="entry name" value="PIGMENTOSA GTPASE REGULATOR-LIKE PROTEIN, PUTATIVE-RELATED"/>
    <property type="match status" value="1"/>
</dbReference>
<feature type="region of interest" description="Disordered" evidence="2">
    <location>
        <begin position="302"/>
        <end position="329"/>
    </location>
</feature>
<feature type="compositionally biased region" description="Polar residues" evidence="2">
    <location>
        <begin position="360"/>
        <end position="382"/>
    </location>
</feature>
<protein>
    <submittedName>
        <fullName evidence="3">Uncharacterized protein</fullName>
    </submittedName>
</protein>
<dbReference type="Proteomes" id="UP000179807">
    <property type="component" value="Unassembled WGS sequence"/>
</dbReference>
<dbReference type="GeneID" id="94825143"/>
<dbReference type="AlphaFoldDB" id="A0A1J4JF34"/>
<feature type="compositionally biased region" description="Polar residues" evidence="2">
    <location>
        <begin position="411"/>
        <end position="420"/>
    </location>
</feature>
<dbReference type="OrthoDB" id="10617939at2759"/>
<evidence type="ECO:0000313" key="3">
    <source>
        <dbReference type="EMBL" id="OHS96903.1"/>
    </source>
</evidence>
<name>A0A1J4JF34_9EUKA</name>
<evidence type="ECO:0000256" key="1">
    <source>
        <dbReference type="SAM" id="Coils"/>
    </source>
</evidence>
<feature type="coiled-coil region" evidence="1">
    <location>
        <begin position="181"/>
        <end position="237"/>
    </location>
</feature>
<dbReference type="RefSeq" id="XP_068350040.1">
    <property type="nucleotide sequence ID" value="XM_068490439.1"/>
</dbReference>
<accession>A0A1J4JF34</accession>
<feature type="compositionally biased region" description="Basic and acidic residues" evidence="2">
    <location>
        <begin position="315"/>
        <end position="329"/>
    </location>
</feature>